<feature type="compositionally biased region" description="Low complexity" evidence="3">
    <location>
        <begin position="1511"/>
        <end position="1521"/>
    </location>
</feature>
<evidence type="ECO:0000313" key="5">
    <source>
        <dbReference type="EMBL" id="SHJ03095.1"/>
    </source>
</evidence>
<dbReference type="Gene3D" id="3.40.50.980">
    <property type="match status" value="2"/>
</dbReference>
<name>A0A1M6FZB4_9RHOB</name>
<evidence type="ECO:0000259" key="4">
    <source>
        <dbReference type="PROSITE" id="PS50075"/>
    </source>
</evidence>
<dbReference type="SUPFAM" id="SSF47336">
    <property type="entry name" value="ACP-like"/>
    <property type="match status" value="1"/>
</dbReference>
<dbReference type="InterPro" id="IPR020806">
    <property type="entry name" value="PKS_PP-bd"/>
</dbReference>
<dbReference type="SUPFAM" id="SSF53328">
    <property type="entry name" value="Formyltransferase"/>
    <property type="match status" value="1"/>
</dbReference>
<dbReference type="PROSITE" id="PS50075">
    <property type="entry name" value="CARRIER"/>
    <property type="match status" value="1"/>
</dbReference>
<dbReference type="PRINTS" id="PR00154">
    <property type="entry name" value="AMPBINDING"/>
</dbReference>
<keyword evidence="6" id="KW-1185">Reference proteome</keyword>
<dbReference type="GO" id="GO:0044550">
    <property type="term" value="P:secondary metabolite biosynthetic process"/>
    <property type="evidence" value="ECO:0007669"/>
    <property type="project" value="TreeGrafter"/>
</dbReference>
<evidence type="ECO:0000256" key="2">
    <source>
        <dbReference type="ARBA" id="ARBA00022553"/>
    </source>
</evidence>
<dbReference type="GO" id="GO:0004497">
    <property type="term" value="F:monooxygenase activity"/>
    <property type="evidence" value="ECO:0007669"/>
    <property type="project" value="UniProtKB-KW"/>
</dbReference>
<dbReference type="InterPro" id="IPR036477">
    <property type="entry name" value="Formyl_transf_N_sf"/>
</dbReference>
<feature type="compositionally biased region" description="Low complexity" evidence="3">
    <location>
        <begin position="1529"/>
        <end position="1540"/>
    </location>
</feature>
<gene>
    <name evidence="5" type="ORF">SAMN05444417_2590</name>
</gene>
<dbReference type="Pfam" id="PF00550">
    <property type="entry name" value="PP-binding"/>
    <property type="match status" value="1"/>
</dbReference>
<dbReference type="Pfam" id="PF00501">
    <property type="entry name" value="AMP-binding"/>
    <property type="match status" value="2"/>
</dbReference>
<dbReference type="NCBIfam" id="TIGR04020">
    <property type="entry name" value="seco_metab_LLM"/>
    <property type="match status" value="1"/>
</dbReference>
<protein>
    <submittedName>
        <fullName evidence="5">Natural product biosynthesis luciferase-like monooxygenase domain-containing protein</fullName>
    </submittedName>
</protein>
<dbReference type="PROSITE" id="PS00455">
    <property type="entry name" value="AMP_BINDING"/>
    <property type="match status" value="1"/>
</dbReference>
<evidence type="ECO:0000256" key="1">
    <source>
        <dbReference type="ARBA" id="ARBA00022450"/>
    </source>
</evidence>
<accession>A0A1M6FZB4</accession>
<dbReference type="GO" id="GO:0016705">
    <property type="term" value="F:oxidoreductase activity, acting on paired donors, with incorporation or reduction of molecular oxygen"/>
    <property type="evidence" value="ECO:0007669"/>
    <property type="project" value="InterPro"/>
</dbReference>
<dbReference type="FunFam" id="2.30.38.10:FF:000001">
    <property type="entry name" value="Non-ribosomal peptide synthetase PvdI"/>
    <property type="match status" value="1"/>
</dbReference>
<dbReference type="Proteomes" id="UP000184292">
    <property type="component" value="Unassembled WGS sequence"/>
</dbReference>
<dbReference type="Gene3D" id="3.30.300.30">
    <property type="match status" value="1"/>
</dbReference>
<dbReference type="SUPFAM" id="SSF51679">
    <property type="entry name" value="Bacterial luciferase-like"/>
    <property type="match status" value="1"/>
</dbReference>
<dbReference type="InterPro" id="IPR009081">
    <property type="entry name" value="PP-bd_ACP"/>
</dbReference>
<dbReference type="Gene3D" id="3.20.20.30">
    <property type="entry name" value="Luciferase-like domain"/>
    <property type="match status" value="1"/>
</dbReference>
<dbReference type="InterPro" id="IPR000873">
    <property type="entry name" value="AMP-dep_synth/lig_dom"/>
</dbReference>
<feature type="compositionally biased region" description="Basic and acidic residues" evidence="3">
    <location>
        <begin position="1562"/>
        <end position="1574"/>
    </location>
</feature>
<dbReference type="OrthoDB" id="9803968at2"/>
<evidence type="ECO:0000256" key="3">
    <source>
        <dbReference type="SAM" id="MobiDB-lite"/>
    </source>
</evidence>
<dbReference type="EMBL" id="FQYO01000004">
    <property type="protein sequence ID" value="SHJ03095.1"/>
    <property type="molecule type" value="Genomic_DNA"/>
</dbReference>
<dbReference type="Gene3D" id="1.10.1200.10">
    <property type="entry name" value="ACP-like"/>
    <property type="match status" value="1"/>
</dbReference>
<dbReference type="Gene3D" id="3.30.559.30">
    <property type="entry name" value="Nonribosomal peptide synthetase, condensation domain"/>
    <property type="match status" value="1"/>
</dbReference>
<organism evidence="5 6">
    <name type="scientific">Wenxinia saemankumensis</name>
    <dbReference type="NCBI Taxonomy" id="1447782"/>
    <lineage>
        <taxon>Bacteria</taxon>
        <taxon>Pseudomonadati</taxon>
        <taxon>Pseudomonadota</taxon>
        <taxon>Alphaproteobacteria</taxon>
        <taxon>Rhodobacterales</taxon>
        <taxon>Roseobacteraceae</taxon>
        <taxon>Wenxinia</taxon>
    </lineage>
</organism>
<dbReference type="Pfam" id="PF00551">
    <property type="entry name" value="Formyl_trans_N"/>
    <property type="match status" value="1"/>
</dbReference>
<dbReference type="GO" id="GO:0043041">
    <property type="term" value="P:amino acid activation for nonribosomal peptide biosynthetic process"/>
    <property type="evidence" value="ECO:0007669"/>
    <property type="project" value="TreeGrafter"/>
</dbReference>
<sequence>MPSFTALLVGSDTLTIEAGKMLLEAGHPVRGLVTRSDEVRAWAESRDLPLFAPGPKLASRIGGLQVDWLLSVANLDLLPDDVLALPRRGAVNFHDGPLPAHAGLNAPVWALLEGERAHGISWHLIEGGVDEGDLLVTRPVEIGEGETALSLNLKCFAAAIESFPEVMEALSRWELPRTKQDLSQRRVHRAADRPPQGGLLDFRTVEGTLRLVRALDHGGYRNPVALPRILVWDRTLIVRSAEPADGEGEPGAILASGPGTLTVATGDGAIRLSGLQTPMGLAATDLPGSGATCRTEVAGAEAAVACAARFEPDWERRLDRMAPAAWGATPGPGGAPWQKGIVLPPQLTTEQTLAAFPALICAMTGGAAVDIALGHGRGLPGITADWMPLRYDPEDGFAAAATALVAEVADLSQRAPFAIDLPARLPALAGGAMPMAALSLDAPVEGAAVTLVVGAHGLRLHADPARIAPAEAALIAARLEGLLAALPRLDDDTAITALPILPEAERRLLVEGWNATEREVDRRTIHALVAEQAGRTPDAPAVTFEGTTLSFAELEDRAARIAGALRARGIAPGAVIGLHAARGTDLVAGALGILRAGCAYLPLDPAYPADRIALYLSDSNTALVLSDAPGDLPEGTPALALGADEIAGAEPLVELTGGPDDLAYLIYTSGSTGRPKGVMIEHAQVANFFAGMDERIPHAPGDAWLAVTSLSFDISVLELFWTLSRGMHVVVASEAARTLTAEAPARGMEMSLYYWGNDDGAGRDKYALLLDGARFADENGFCAVWTPERHFHAFGGPYPNPSVTGAAVAGLTRNIGVRAGSCVAPLHHVARIAEEWAVIDNLTDGRAGLAIASGWQPDDFVLRPENTPPANKPAMMDAIRDLRRLWAGEAVEFPKADGTMHAIVTQPRPVSPQPRLWVTTAGNPDTWREAGANGCNVLTHLLGQSVEEVGQKIALYHEALRAAGHDPAQFTVTLMLHTYLADSRAQAREIAREPMKDYLRSAAGLIKQYAWAFPAFKKPQGVETPMQLDLGSLEAEELDAILDFAFERYFEESGLFGTVEDAVARIDGLKAIGVGEVACLIDYGIARETVLEGLRPLAEVLRRVNDGTGGADHSLAGLIAAHRVSHLQCTPSMARMMLAHDETRAALGRLRHLMIGGEALPGGLVRELRQATGAEIENMYGPTETTIWSSTQPARADQVTNGIGTPIANTRLYVLDEAMRPCPVGVTGELWIGGDGVARGYWDRPDLTAERFRPDPFAEGRVYRTGDLARWRADGTVDFLGRADGQVKLRGHRIETGEIAATLEAAGAAQAVVLLREDRLVAYVTGGPGEAELRAALSARLPAAMVPARIVGMEAFPLTPNGKVDTRALPAPAAPRPADMPAPAQMRDMDPAPEDRPARTGPPAIPPASTLAGSADATATAPAGSGPPADEVVRQVWSATLGVSDIRARDSFFELGGHSILAVQAHRALREATGLRALSITDVFRFPTLSALAGRIEALGYRAGPGPEAPAPDAGPTDGPATPTPGPDVGPAAPAPGAGDPPEDVRAAVLRALAAPAEAEPDETRERTEVMDRRKALRLLKSGEP</sequence>
<dbReference type="Pfam" id="PF00296">
    <property type="entry name" value="Bac_luciferase"/>
    <property type="match status" value="1"/>
</dbReference>
<feature type="region of interest" description="Disordered" evidence="3">
    <location>
        <begin position="1503"/>
        <end position="1585"/>
    </location>
</feature>
<dbReference type="GO" id="GO:0005737">
    <property type="term" value="C:cytoplasm"/>
    <property type="evidence" value="ECO:0007669"/>
    <property type="project" value="TreeGrafter"/>
</dbReference>
<dbReference type="SUPFAM" id="SSF50486">
    <property type="entry name" value="FMT C-terminal domain-like"/>
    <property type="match status" value="1"/>
</dbReference>
<dbReference type="InterPro" id="IPR036736">
    <property type="entry name" value="ACP-like_sf"/>
</dbReference>
<feature type="region of interest" description="Disordered" evidence="3">
    <location>
        <begin position="1361"/>
        <end position="1430"/>
    </location>
</feature>
<feature type="compositionally biased region" description="Basic and acidic residues" evidence="3">
    <location>
        <begin position="1387"/>
        <end position="1398"/>
    </location>
</feature>
<dbReference type="GO" id="GO:0031177">
    <property type="term" value="F:phosphopantetheine binding"/>
    <property type="evidence" value="ECO:0007669"/>
    <property type="project" value="InterPro"/>
</dbReference>
<dbReference type="InterPro" id="IPR036661">
    <property type="entry name" value="Luciferase-like_sf"/>
</dbReference>
<dbReference type="InterPro" id="IPR011251">
    <property type="entry name" value="Luciferase-like_dom"/>
</dbReference>
<keyword evidence="1" id="KW-0596">Phosphopantetheine</keyword>
<dbReference type="InterPro" id="IPR020845">
    <property type="entry name" value="AMP-binding_CS"/>
</dbReference>
<dbReference type="InterPro" id="IPR024011">
    <property type="entry name" value="Biosynth_lucif-like_mOase_dom"/>
</dbReference>
<reference evidence="5 6" key="1">
    <citation type="submission" date="2016-11" db="EMBL/GenBank/DDBJ databases">
        <authorList>
            <person name="Jaros S."/>
            <person name="Januszkiewicz K."/>
            <person name="Wedrychowicz H."/>
        </authorList>
    </citation>
    <scope>NUCLEOTIDE SEQUENCE [LARGE SCALE GENOMIC DNA]</scope>
    <source>
        <strain evidence="5 6">DSM 100565</strain>
    </source>
</reference>
<dbReference type="SMART" id="SM00823">
    <property type="entry name" value="PKS_PP"/>
    <property type="match status" value="1"/>
</dbReference>
<dbReference type="SUPFAM" id="SSF56801">
    <property type="entry name" value="Acetyl-CoA synthetase-like"/>
    <property type="match status" value="2"/>
</dbReference>
<evidence type="ECO:0000313" key="6">
    <source>
        <dbReference type="Proteomes" id="UP000184292"/>
    </source>
</evidence>
<keyword evidence="2" id="KW-0597">Phosphoprotein</keyword>
<dbReference type="RefSeq" id="WP_073331215.1">
    <property type="nucleotide sequence ID" value="NZ_FQYO01000004.1"/>
</dbReference>
<proteinExistence type="predicted"/>
<keyword evidence="5" id="KW-0503">Monooxygenase</keyword>
<dbReference type="Gene3D" id="3.40.50.12780">
    <property type="entry name" value="N-terminal domain of ligase-like"/>
    <property type="match status" value="1"/>
</dbReference>
<feature type="domain" description="Carrier" evidence="4">
    <location>
        <begin position="1424"/>
        <end position="1500"/>
    </location>
</feature>
<dbReference type="InterPro" id="IPR045851">
    <property type="entry name" value="AMP-bd_C_sf"/>
</dbReference>
<dbReference type="InterPro" id="IPR011034">
    <property type="entry name" value="Formyl_transferase-like_C_sf"/>
</dbReference>
<feature type="compositionally biased region" description="Low complexity" evidence="3">
    <location>
        <begin position="1408"/>
        <end position="1429"/>
    </location>
</feature>
<keyword evidence="5" id="KW-0560">Oxidoreductase</keyword>
<dbReference type="InterPro" id="IPR020459">
    <property type="entry name" value="AMP-binding"/>
</dbReference>
<dbReference type="Gene3D" id="3.40.50.12230">
    <property type="match status" value="1"/>
</dbReference>
<dbReference type="InterPro" id="IPR042099">
    <property type="entry name" value="ANL_N_sf"/>
</dbReference>
<feature type="compositionally biased region" description="Low complexity" evidence="3">
    <location>
        <begin position="1547"/>
        <end position="1558"/>
    </location>
</feature>
<dbReference type="PANTHER" id="PTHR45527:SF1">
    <property type="entry name" value="FATTY ACID SYNTHASE"/>
    <property type="match status" value="1"/>
</dbReference>
<dbReference type="PANTHER" id="PTHR45527">
    <property type="entry name" value="NONRIBOSOMAL PEPTIDE SYNTHETASE"/>
    <property type="match status" value="1"/>
</dbReference>
<dbReference type="STRING" id="1447782.SAMN05444417_2590"/>
<dbReference type="InterPro" id="IPR002376">
    <property type="entry name" value="Formyl_transf_N"/>
</dbReference>